<evidence type="ECO:0000256" key="1">
    <source>
        <dbReference type="SAM" id="MobiDB-lite"/>
    </source>
</evidence>
<evidence type="ECO:0008006" key="4">
    <source>
        <dbReference type="Google" id="ProtNLM"/>
    </source>
</evidence>
<sequence>MASRARRQQPGSRPEFPWYSFPRTVGPEIYARWNAKLDWMKKRKVHVPVVVDWHWIGQTGLMEGIEPYLDKAFNSIHGPFVCMGWRRLFEIQEGVYKELVVEFLATVYFARKDGIFVEDNLSFCLGGKRRTLSLADFTLRTHIYLPSEVHSEAYEQYIARCIQITKGFKAETHWNEIENGAYDKGTTQEIDIRSPLHRLLHRLITNTINQRQEGDKCPTIYVFFLWALITPDVYVDLRSLLADFLVARAGKDRLGSPIYGGMLITRLACYFGILDKREAVFLTVESHKPFSTLFYKRADIDVDHGMGGFAIPDDTPRGRVPRRVRQRRETEEEEPPFVPTDDELPMDPYRISRRRFDDNLARSANYTKKFIFLLLTHTHRVGRNCGESNAVERAVVEEEVMMEMMNNERSILLF</sequence>
<feature type="compositionally biased region" description="Acidic residues" evidence="1">
    <location>
        <begin position="331"/>
        <end position="345"/>
    </location>
</feature>
<accession>A0AAU9LRB7</accession>
<protein>
    <recommendedName>
        <fullName evidence="4">Aminotransferase-like plant mobile domain-containing protein</fullName>
    </recommendedName>
</protein>
<evidence type="ECO:0000313" key="2">
    <source>
        <dbReference type="EMBL" id="CAH1417055.1"/>
    </source>
</evidence>
<evidence type="ECO:0000313" key="3">
    <source>
        <dbReference type="Proteomes" id="UP001157418"/>
    </source>
</evidence>
<organism evidence="2 3">
    <name type="scientific">Lactuca virosa</name>
    <dbReference type="NCBI Taxonomy" id="75947"/>
    <lineage>
        <taxon>Eukaryota</taxon>
        <taxon>Viridiplantae</taxon>
        <taxon>Streptophyta</taxon>
        <taxon>Embryophyta</taxon>
        <taxon>Tracheophyta</taxon>
        <taxon>Spermatophyta</taxon>
        <taxon>Magnoliopsida</taxon>
        <taxon>eudicotyledons</taxon>
        <taxon>Gunneridae</taxon>
        <taxon>Pentapetalae</taxon>
        <taxon>asterids</taxon>
        <taxon>campanulids</taxon>
        <taxon>Asterales</taxon>
        <taxon>Asteraceae</taxon>
        <taxon>Cichorioideae</taxon>
        <taxon>Cichorieae</taxon>
        <taxon>Lactucinae</taxon>
        <taxon>Lactuca</taxon>
    </lineage>
</organism>
<dbReference type="EMBL" id="CAKMRJ010000002">
    <property type="protein sequence ID" value="CAH1417055.1"/>
    <property type="molecule type" value="Genomic_DNA"/>
</dbReference>
<dbReference type="Proteomes" id="UP001157418">
    <property type="component" value="Unassembled WGS sequence"/>
</dbReference>
<name>A0AAU9LRB7_9ASTR</name>
<feature type="region of interest" description="Disordered" evidence="1">
    <location>
        <begin position="316"/>
        <end position="345"/>
    </location>
</feature>
<reference evidence="2 3" key="1">
    <citation type="submission" date="2022-01" db="EMBL/GenBank/DDBJ databases">
        <authorList>
            <person name="Xiong W."/>
            <person name="Schranz E."/>
        </authorList>
    </citation>
    <scope>NUCLEOTIDE SEQUENCE [LARGE SCALE GENOMIC DNA]</scope>
</reference>
<gene>
    <name evidence="2" type="ORF">LVIROSA_LOCUS4769</name>
</gene>
<comment type="caution">
    <text evidence="2">The sequence shown here is derived from an EMBL/GenBank/DDBJ whole genome shotgun (WGS) entry which is preliminary data.</text>
</comment>
<proteinExistence type="predicted"/>
<dbReference type="AlphaFoldDB" id="A0AAU9LRB7"/>
<keyword evidence="3" id="KW-1185">Reference proteome</keyword>